<dbReference type="EMBL" id="KQ241812">
    <property type="protein sequence ID" value="KNC83747.1"/>
    <property type="molecule type" value="Genomic_DNA"/>
</dbReference>
<accession>A0A0L0G3R1</accession>
<dbReference type="RefSeq" id="XP_014157649.1">
    <property type="nucleotide sequence ID" value="XM_014302174.1"/>
</dbReference>
<feature type="region of interest" description="Disordered" evidence="1">
    <location>
        <begin position="17"/>
        <end position="179"/>
    </location>
</feature>
<gene>
    <name evidence="2" type="ORF">SARC_04023</name>
</gene>
<protein>
    <submittedName>
        <fullName evidence="2">Uncharacterized protein</fullName>
    </submittedName>
</protein>
<feature type="compositionally biased region" description="Low complexity" evidence="1">
    <location>
        <begin position="115"/>
        <end position="127"/>
    </location>
</feature>
<proteinExistence type="predicted"/>
<feature type="compositionally biased region" description="Low complexity" evidence="1">
    <location>
        <begin position="38"/>
        <end position="50"/>
    </location>
</feature>
<dbReference type="Proteomes" id="UP000054560">
    <property type="component" value="Unassembled WGS sequence"/>
</dbReference>
<dbReference type="GeneID" id="25904527"/>
<feature type="compositionally biased region" description="Basic and acidic residues" evidence="1">
    <location>
        <begin position="147"/>
        <end position="179"/>
    </location>
</feature>
<feature type="compositionally biased region" description="Basic and acidic residues" evidence="1">
    <location>
        <begin position="77"/>
        <end position="92"/>
    </location>
</feature>
<organism evidence="2 3">
    <name type="scientific">Sphaeroforma arctica JP610</name>
    <dbReference type="NCBI Taxonomy" id="667725"/>
    <lineage>
        <taxon>Eukaryota</taxon>
        <taxon>Ichthyosporea</taxon>
        <taxon>Ichthyophonida</taxon>
        <taxon>Sphaeroforma</taxon>
    </lineage>
</organism>
<name>A0A0L0G3R1_9EUKA</name>
<reference evidence="2 3" key="1">
    <citation type="submission" date="2011-02" db="EMBL/GenBank/DDBJ databases">
        <title>The Genome Sequence of Sphaeroforma arctica JP610.</title>
        <authorList>
            <consortium name="The Broad Institute Genome Sequencing Platform"/>
            <person name="Russ C."/>
            <person name="Cuomo C."/>
            <person name="Young S.K."/>
            <person name="Zeng Q."/>
            <person name="Gargeya S."/>
            <person name="Alvarado L."/>
            <person name="Berlin A."/>
            <person name="Chapman S.B."/>
            <person name="Chen Z."/>
            <person name="Freedman E."/>
            <person name="Gellesch M."/>
            <person name="Goldberg J."/>
            <person name="Griggs A."/>
            <person name="Gujja S."/>
            <person name="Heilman E."/>
            <person name="Heiman D."/>
            <person name="Howarth C."/>
            <person name="Mehta T."/>
            <person name="Neiman D."/>
            <person name="Pearson M."/>
            <person name="Roberts A."/>
            <person name="Saif S."/>
            <person name="Shea T."/>
            <person name="Shenoy N."/>
            <person name="Sisk P."/>
            <person name="Stolte C."/>
            <person name="Sykes S."/>
            <person name="White J."/>
            <person name="Yandava C."/>
            <person name="Burger G."/>
            <person name="Gray M.W."/>
            <person name="Holland P.W.H."/>
            <person name="King N."/>
            <person name="Lang F.B.F."/>
            <person name="Roger A.J."/>
            <person name="Ruiz-Trillo I."/>
            <person name="Haas B."/>
            <person name="Nusbaum C."/>
            <person name="Birren B."/>
        </authorList>
    </citation>
    <scope>NUCLEOTIDE SEQUENCE [LARGE SCALE GENOMIC DNA]</scope>
    <source>
        <strain evidence="2 3">JP610</strain>
    </source>
</reference>
<sequence>MLDAYITEHLKKYKMGTRSAANHMTKAKLLTSKKRPVRVPSEASVSPSAASDRELKPDINSNEPKSKSKSSPNPKFEVQHTPESENKSRIESKPNIGTFAKCGRKKRRSINAHGLSDLSSESSSDEYVPSDDSGDEHSKRPAHKGRGRDEDERSKGGGKKGKIEWESEGAIEKEATRWQ</sequence>
<evidence type="ECO:0000256" key="1">
    <source>
        <dbReference type="SAM" id="MobiDB-lite"/>
    </source>
</evidence>
<evidence type="ECO:0000313" key="2">
    <source>
        <dbReference type="EMBL" id="KNC83747.1"/>
    </source>
</evidence>
<dbReference type="AlphaFoldDB" id="A0A0L0G3R1"/>
<evidence type="ECO:0000313" key="3">
    <source>
        <dbReference type="Proteomes" id="UP000054560"/>
    </source>
</evidence>
<keyword evidence="3" id="KW-1185">Reference proteome</keyword>